<accession>A0A225DYH8</accession>
<protein>
    <submittedName>
        <fullName evidence="1">Putative Co/Zn/Cd efflux system membrane fusion protein</fullName>
    </submittedName>
</protein>
<reference evidence="2" key="1">
    <citation type="submission" date="2017-06" db="EMBL/GenBank/DDBJ databases">
        <title>Genome analysis of Fimbriiglobus ruber SP5, the first member of the order Planctomycetales with confirmed chitinolytic capability.</title>
        <authorList>
            <person name="Ravin N.V."/>
            <person name="Rakitin A.L."/>
            <person name="Ivanova A.A."/>
            <person name="Beletsky A.V."/>
            <person name="Kulichevskaya I.S."/>
            <person name="Mardanov A.V."/>
            <person name="Dedysh S.N."/>
        </authorList>
    </citation>
    <scope>NUCLEOTIDE SEQUENCE [LARGE SCALE GENOMIC DNA]</scope>
    <source>
        <strain evidence="2">SP5</strain>
    </source>
</reference>
<dbReference type="Proteomes" id="UP000214646">
    <property type="component" value="Unassembled WGS sequence"/>
</dbReference>
<gene>
    <name evidence="1" type="ORF">FRUB_00081</name>
</gene>
<name>A0A225DYH8_9BACT</name>
<evidence type="ECO:0000313" key="1">
    <source>
        <dbReference type="EMBL" id="OWK46382.1"/>
    </source>
</evidence>
<proteinExistence type="predicted"/>
<dbReference type="OrthoDB" id="281529at2"/>
<evidence type="ECO:0000313" key="2">
    <source>
        <dbReference type="Proteomes" id="UP000214646"/>
    </source>
</evidence>
<dbReference type="RefSeq" id="WP_143392744.1">
    <property type="nucleotide sequence ID" value="NZ_NIDE01000001.1"/>
</dbReference>
<keyword evidence="2" id="KW-1185">Reference proteome</keyword>
<sequence length="90" mass="9346">MSTPTLSGGEEAEIKAALDKLSADDRKLADAQKSCPMSDEPLGSMGIPIKLTLSGEPVFVCCRSCVKRAEADPTGTLKKVAALKAKPAAK</sequence>
<dbReference type="EMBL" id="NIDE01000001">
    <property type="protein sequence ID" value="OWK46382.1"/>
    <property type="molecule type" value="Genomic_DNA"/>
</dbReference>
<comment type="caution">
    <text evidence="1">The sequence shown here is derived from an EMBL/GenBank/DDBJ whole genome shotgun (WGS) entry which is preliminary data.</text>
</comment>
<dbReference type="AlphaFoldDB" id="A0A225DYH8"/>
<organism evidence="1 2">
    <name type="scientific">Fimbriiglobus ruber</name>
    <dbReference type="NCBI Taxonomy" id="1908690"/>
    <lineage>
        <taxon>Bacteria</taxon>
        <taxon>Pseudomonadati</taxon>
        <taxon>Planctomycetota</taxon>
        <taxon>Planctomycetia</taxon>
        <taxon>Gemmatales</taxon>
        <taxon>Gemmataceae</taxon>
        <taxon>Fimbriiglobus</taxon>
    </lineage>
</organism>